<dbReference type="EMBL" id="KZ293707">
    <property type="protein sequence ID" value="PBK83398.1"/>
    <property type="molecule type" value="Genomic_DNA"/>
</dbReference>
<feature type="compositionally biased region" description="Basic residues" evidence="1">
    <location>
        <begin position="102"/>
        <end position="111"/>
    </location>
</feature>
<evidence type="ECO:0000313" key="3">
    <source>
        <dbReference type="Proteomes" id="UP000217790"/>
    </source>
</evidence>
<gene>
    <name evidence="2" type="ORF">ARMGADRAFT_676376</name>
</gene>
<accession>A0A2H3CY27</accession>
<reference evidence="3" key="1">
    <citation type="journal article" date="2017" name="Nat. Ecol. Evol.">
        <title>Genome expansion and lineage-specific genetic innovations in the forest pathogenic fungi Armillaria.</title>
        <authorList>
            <person name="Sipos G."/>
            <person name="Prasanna A.N."/>
            <person name="Walter M.C."/>
            <person name="O'Connor E."/>
            <person name="Balint B."/>
            <person name="Krizsan K."/>
            <person name="Kiss B."/>
            <person name="Hess J."/>
            <person name="Varga T."/>
            <person name="Slot J."/>
            <person name="Riley R."/>
            <person name="Boka B."/>
            <person name="Rigling D."/>
            <person name="Barry K."/>
            <person name="Lee J."/>
            <person name="Mihaltcheva S."/>
            <person name="LaButti K."/>
            <person name="Lipzen A."/>
            <person name="Waldron R."/>
            <person name="Moloney N.M."/>
            <person name="Sperisen C."/>
            <person name="Kredics L."/>
            <person name="Vagvoelgyi C."/>
            <person name="Patrignani A."/>
            <person name="Fitzpatrick D."/>
            <person name="Nagy I."/>
            <person name="Doyle S."/>
            <person name="Anderson J.B."/>
            <person name="Grigoriev I.V."/>
            <person name="Gueldener U."/>
            <person name="Muensterkoetter M."/>
            <person name="Nagy L.G."/>
        </authorList>
    </citation>
    <scope>NUCLEOTIDE SEQUENCE [LARGE SCALE GENOMIC DNA]</scope>
    <source>
        <strain evidence="3">Ar21-2</strain>
    </source>
</reference>
<evidence type="ECO:0000256" key="1">
    <source>
        <dbReference type="SAM" id="MobiDB-lite"/>
    </source>
</evidence>
<sequence length="111" mass="12586">MPVRHLLSRHRSPIAVRTRWRIFGNIFLPSRLSMHEGPRGALSQHMHDHPSSLPLINDGMVPAHAPCSPVLVGEDNLPLEGVFRTGTQEDKGRDMPSIMSRDHRRLFSKHT</sequence>
<evidence type="ECO:0000313" key="2">
    <source>
        <dbReference type="EMBL" id="PBK83398.1"/>
    </source>
</evidence>
<proteinExistence type="predicted"/>
<dbReference type="InParanoid" id="A0A2H3CY27"/>
<name>A0A2H3CY27_ARMGA</name>
<keyword evidence="3" id="KW-1185">Reference proteome</keyword>
<organism evidence="2 3">
    <name type="scientific">Armillaria gallica</name>
    <name type="common">Bulbous honey fungus</name>
    <name type="synonym">Armillaria bulbosa</name>
    <dbReference type="NCBI Taxonomy" id="47427"/>
    <lineage>
        <taxon>Eukaryota</taxon>
        <taxon>Fungi</taxon>
        <taxon>Dikarya</taxon>
        <taxon>Basidiomycota</taxon>
        <taxon>Agaricomycotina</taxon>
        <taxon>Agaricomycetes</taxon>
        <taxon>Agaricomycetidae</taxon>
        <taxon>Agaricales</taxon>
        <taxon>Marasmiineae</taxon>
        <taxon>Physalacriaceae</taxon>
        <taxon>Armillaria</taxon>
    </lineage>
</organism>
<feature type="region of interest" description="Disordered" evidence="1">
    <location>
        <begin position="83"/>
        <end position="111"/>
    </location>
</feature>
<dbReference type="Proteomes" id="UP000217790">
    <property type="component" value="Unassembled WGS sequence"/>
</dbReference>
<dbReference type="AlphaFoldDB" id="A0A2H3CY27"/>
<protein>
    <submittedName>
        <fullName evidence="2">Uncharacterized protein</fullName>
    </submittedName>
</protein>